<dbReference type="Proteomes" id="UP000887458">
    <property type="component" value="Unassembled WGS sequence"/>
</dbReference>
<feature type="region of interest" description="Disordered" evidence="1">
    <location>
        <begin position="35"/>
        <end position="59"/>
    </location>
</feature>
<keyword evidence="3" id="KW-1185">Reference proteome</keyword>
<gene>
    <name evidence="2" type="ORF">DERP_014184</name>
</gene>
<name>A0ABQ8IWL8_DERPT</name>
<proteinExistence type="predicted"/>
<evidence type="ECO:0000256" key="1">
    <source>
        <dbReference type="SAM" id="MobiDB-lite"/>
    </source>
</evidence>
<organism evidence="2 3">
    <name type="scientific">Dermatophagoides pteronyssinus</name>
    <name type="common">European house dust mite</name>
    <dbReference type="NCBI Taxonomy" id="6956"/>
    <lineage>
        <taxon>Eukaryota</taxon>
        <taxon>Metazoa</taxon>
        <taxon>Ecdysozoa</taxon>
        <taxon>Arthropoda</taxon>
        <taxon>Chelicerata</taxon>
        <taxon>Arachnida</taxon>
        <taxon>Acari</taxon>
        <taxon>Acariformes</taxon>
        <taxon>Sarcoptiformes</taxon>
        <taxon>Astigmata</taxon>
        <taxon>Psoroptidia</taxon>
        <taxon>Analgoidea</taxon>
        <taxon>Pyroglyphidae</taxon>
        <taxon>Dermatophagoidinae</taxon>
        <taxon>Dermatophagoides</taxon>
    </lineage>
</organism>
<reference evidence="2 3" key="2">
    <citation type="journal article" date="2022" name="Mol. Biol. Evol.">
        <title>Comparative Genomics Reveals Insights into the Divergent Evolution of Astigmatic Mites and Household Pest Adaptations.</title>
        <authorList>
            <person name="Xiong Q."/>
            <person name="Wan A.T."/>
            <person name="Liu X."/>
            <person name="Fung C.S."/>
            <person name="Xiao X."/>
            <person name="Malainual N."/>
            <person name="Hou J."/>
            <person name="Wang L."/>
            <person name="Wang M."/>
            <person name="Yang K.Y."/>
            <person name="Cui Y."/>
            <person name="Leung E.L."/>
            <person name="Nong W."/>
            <person name="Shin S.K."/>
            <person name="Au S.W."/>
            <person name="Jeong K.Y."/>
            <person name="Chew F.T."/>
            <person name="Hui J.H."/>
            <person name="Leung T.F."/>
            <person name="Tungtrongchitr A."/>
            <person name="Zhong N."/>
            <person name="Liu Z."/>
            <person name="Tsui S.K."/>
        </authorList>
    </citation>
    <scope>NUCLEOTIDE SEQUENCE [LARGE SCALE GENOMIC DNA]</scope>
    <source>
        <strain evidence="2">Derp</strain>
    </source>
</reference>
<comment type="caution">
    <text evidence="2">The sequence shown here is derived from an EMBL/GenBank/DDBJ whole genome shotgun (WGS) entry which is preliminary data.</text>
</comment>
<sequence length="59" mass="7013">MDENLDAMMMMIECNKHLNDANTIQCTLYWQFYKQPKRRPPPPPPTTTTMKNCHNDDEL</sequence>
<evidence type="ECO:0000313" key="3">
    <source>
        <dbReference type="Proteomes" id="UP000887458"/>
    </source>
</evidence>
<evidence type="ECO:0000313" key="2">
    <source>
        <dbReference type="EMBL" id="KAH9414677.1"/>
    </source>
</evidence>
<accession>A0ABQ8IWL8</accession>
<reference evidence="2 3" key="1">
    <citation type="journal article" date="2018" name="J. Allergy Clin. Immunol.">
        <title>High-quality assembly of Dermatophagoides pteronyssinus genome and transcriptome reveals a wide range of novel allergens.</title>
        <authorList>
            <person name="Liu X.Y."/>
            <person name="Yang K.Y."/>
            <person name="Wang M.Q."/>
            <person name="Kwok J.S."/>
            <person name="Zeng X."/>
            <person name="Yang Z."/>
            <person name="Xiao X.J."/>
            <person name="Lau C.P."/>
            <person name="Li Y."/>
            <person name="Huang Z.M."/>
            <person name="Ba J.G."/>
            <person name="Yim A.K."/>
            <person name="Ouyang C.Y."/>
            <person name="Ngai S.M."/>
            <person name="Chan T.F."/>
            <person name="Leung E.L."/>
            <person name="Liu L."/>
            <person name="Liu Z.G."/>
            <person name="Tsui S.K."/>
        </authorList>
    </citation>
    <scope>NUCLEOTIDE SEQUENCE [LARGE SCALE GENOMIC DNA]</scope>
    <source>
        <strain evidence="2">Derp</strain>
    </source>
</reference>
<dbReference type="EMBL" id="NJHN03000106">
    <property type="protein sequence ID" value="KAH9414677.1"/>
    <property type="molecule type" value="Genomic_DNA"/>
</dbReference>
<protein>
    <submittedName>
        <fullName evidence="2">Uncharacterized protein</fullName>
    </submittedName>
</protein>